<dbReference type="InterPro" id="IPR014030">
    <property type="entry name" value="Ketoacyl_synth_N"/>
</dbReference>
<dbReference type="GO" id="GO:0016746">
    <property type="term" value="F:acyltransferase activity"/>
    <property type="evidence" value="ECO:0007669"/>
    <property type="project" value="InterPro"/>
</dbReference>
<evidence type="ECO:0000259" key="2">
    <source>
        <dbReference type="Pfam" id="PF13723"/>
    </source>
</evidence>
<name>A0A328NUB1_9ACTN</name>
<dbReference type="AlphaFoldDB" id="A0A328NUB1"/>
<dbReference type="SUPFAM" id="SSF53901">
    <property type="entry name" value="Thiolase-like"/>
    <property type="match status" value="1"/>
</dbReference>
<protein>
    <recommendedName>
        <fullName evidence="2">Beta-ketoacyl synthase-like N-terminal domain-containing protein</fullName>
    </recommendedName>
</protein>
<dbReference type="Gene3D" id="3.40.47.10">
    <property type="match status" value="1"/>
</dbReference>
<gene>
    <name evidence="3" type="ORF">PSN13_00650</name>
</gene>
<dbReference type="EMBL" id="PYAG01000001">
    <property type="protein sequence ID" value="RAO39625.1"/>
    <property type="molecule type" value="Genomic_DNA"/>
</dbReference>
<proteinExistence type="predicted"/>
<feature type="region of interest" description="Disordered" evidence="1">
    <location>
        <begin position="1"/>
        <end position="41"/>
    </location>
</feature>
<organism evidence="3 4">
    <name type="scientific">Micromonospora saelicesensis</name>
    <dbReference type="NCBI Taxonomy" id="285676"/>
    <lineage>
        <taxon>Bacteria</taxon>
        <taxon>Bacillati</taxon>
        <taxon>Actinomycetota</taxon>
        <taxon>Actinomycetes</taxon>
        <taxon>Micromonosporales</taxon>
        <taxon>Micromonosporaceae</taxon>
        <taxon>Micromonospora</taxon>
    </lineage>
</organism>
<evidence type="ECO:0000256" key="1">
    <source>
        <dbReference type="SAM" id="MobiDB-lite"/>
    </source>
</evidence>
<dbReference type="Proteomes" id="UP000249419">
    <property type="component" value="Unassembled WGS sequence"/>
</dbReference>
<dbReference type="InterPro" id="IPR016039">
    <property type="entry name" value="Thiolase-like"/>
</dbReference>
<feature type="compositionally biased region" description="Basic and acidic residues" evidence="1">
    <location>
        <begin position="29"/>
        <end position="41"/>
    </location>
</feature>
<comment type="caution">
    <text evidence="3">The sequence shown here is derived from an EMBL/GenBank/DDBJ whole genome shotgun (WGS) entry which is preliminary data.</text>
</comment>
<reference evidence="3 4" key="1">
    <citation type="submission" date="2018-03" db="EMBL/GenBank/DDBJ databases">
        <title>Defining the species Micromonospora saelicesensis and Micromonospora noduli under the framework of genomics.</title>
        <authorList>
            <person name="Riesco R."/>
            <person name="Trujillo M.E."/>
        </authorList>
    </citation>
    <scope>NUCLEOTIDE SEQUENCE [LARGE SCALE GENOMIC DNA]</scope>
    <source>
        <strain evidence="3 4">PSN13</strain>
    </source>
</reference>
<dbReference type="Pfam" id="PF13723">
    <property type="entry name" value="Ketoacyl-synt_2"/>
    <property type="match status" value="1"/>
</dbReference>
<feature type="domain" description="Beta-ketoacyl synthase-like N-terminal" evidence="2">
    <location>
        <begin position="95"/>
        <end position="188"/>
    </location>
</feature>
<accession>A0A328NUB1</accession>
<evidence type="ECO:0000313" key="3">
    <source>
        <dbReference type="EMBL" id="RAO39625.1"/>
    </source>
</evidence>
<sequence>MTAPNSPRSCTFCPDESDQAPKPTTETARSPEERAGGRAGERARAFWPEGGDGGGAAAGVPGFVHSDFAPVVVAVAERCLRRGYGSAGVPAAVRTGIVLVSASGDLASARHVRATVEAGGRIGPLFFFQSVPNSVAGHLAARWDLRGPVVCLSPTGDPYTDGVAEADLLRDDGDADEVLLILIEQAPDGPTEAVAVLLGGGARP</sequence>
<evidence type="ECO:0000313" key="4">
    <source>
        <dbReference type="Proteomes" id="UP000249419"/>
    </source>
</evidence>